<protein>
    <submittedName>
        <fullName evidence="2">Uncharacterized protein</fullName>
    </submittedName>
</protein>
<evidence type="ECO:0000256" key="1">
    <source>
        <dbReference type="SAM" id="MobiDB-lite"/>
    </source>
</evidence>
<sequence>MVLHSLQTDQKQALLNQMRSGGKDIPLDLNALRWEDIKPHLDWFAAIEERESRKGSGEKGPKKDKAAGRKGQKPRQGDNQNRSGGSGQKDRGQYETCRNCGRKHPGVCWTVTKGIKCNDCGEVGHNKGAPACSKVGNSSSSSKGGEGGSQQKD</sequence>
<accession>A0A0G4IEE2</accession>
<feature type="region of interest" description="Disordered" evidence="1">
    <location>
        <begin position="128"/>
        <end position="153"/>
    </location>
</feature>
<feature type="region of interest" description="Disordered" evidence="1">
    <location>
        <begin position="49"/>
        <end position="106"/>
    </location>
</feature>
<evidence type="ECO:0000313" key="2">
    <source>
        <dbReference type="EMBL" id="CEM55565.1"/>
    </source>
</evidence>
<dbReference type="EMBL" id="CDMZ01005888">
    <property type="protein sequence ID" value="CEM55565.1"/>
    <property type="molecule type" value="Genomic_DNA"/>
</dbReference>
<organism evidence="2">
    <name type="scientific">Chromera velia CCMP2878</name>
    <dbReference type="NCBI Taxonomy" id="1169474"/>
    <lineage>
        <taxon>Eukaryota</taxon>
        <taxon>Sar</taxon>
        <taxon>Alveolata</taxon>
        <taxon>Colpodellida</taxon>
        <taxon>Chromeraceae</taxon>
        <taxon>Chromera</taxon>
    </lineage>
</organism>
<dbReference type="AlphaFoldDB" id="A0A0G4IEE2"/>
<dbReference type="PhylomeDB" id="A0A0G4IEE2"/>
<feature type="compositionally biased region" description="Gly residues" evidence="1">
    <location>
        <begin position="144"/>
        <end position="153"/>
    </location>
</feature>
<feature type="compositionally biased region" description="Basic and acidic residues" evidence="1">
    <location>
        <begin position="49"/>
        <end position="67"/>
    </location>
</feature>
<gene>
    <name evidence="2" type="ORF">Cvel_13642</name>
</gene>
<feature type="compositionally biased region" description="Low complexity" evidence="1">
    <location>
        <begin position="133"/>
        <end position="143"/>
    </location>
</feature>
<name>A0A0G4IEE2_9ALVE</name>
<dbReference type="VEuPathDB" id="CryptoDB:Cvel_13642"/>
<reference evidence="2" key="1">
    <citation type="submission" date="2014-11" db="EMBL/GenBank/DDBJ databases">
        <authorList>
            <person name="Otto D Thomas"/>
            <person name="Naeem Raeece"/>
        </authorList>
    </citation>
    <scope>NUCLEOTIDE SEQUENCE</scope>
</reference>
<proteinExistence type="predicted"/>